<keyword evidence="8" id="KW-0539">Nucleus</keyword>
<evidence type="ECO:0000313" key="14">
    <source>
        <dbReference type="Proteomes" id="UP001408356"/>
    </source>
</evidence>
<keyword evidence="4 9" id="KW-0479">Metal-binding</keyword>
<dbReference type="Pfam" id="PF00107">
    <property type="entry name" value="ADH_zinc_N"/>
    <property type="match status" value="1"/>
</dbReference>
<keyword evidence="10" id="KW-0175">Coiled coil</keyword>
<evidence type="ECO:0000313" key="13">
    <source>
        <dbReference type="EMBL" id="KAK9425935.1"/>
    </source>
</evidence>
<keyword evidence="6" id="KW-0560">Oxidoreductase</keyword>
<dbReference type="SMART" id="SM00906">
    <property type="entry name" value="Fungal_trans"/>
    <property type="match status" value="1"/>
</dbReference>
<name>A0ABR2VG78_9PEZI</name>
<dbReference type="EMBL" id="JARVKF010000009">
    <property type="protein sequence ID" value="KAK9425935.1"/>
    <property type="molecule type" value="Genomic_DNA"/>
</dbReference>
<feature type="compositionally biased region" description="Acidic residues" evidence="11">
    <location>
        <begin position="515"/>
        <end position="526"/>
    </location>
</feature>
<dbReference type="InterPro" id="IPR002328">
    <property type="entry name" value="ADH_Zn_CS"/>
</dbReference>
<protein>
    <recommendedName>
        <fullName evidence="12">Xylanolytic transcriptional activator regulatory domain-containing protein</fullName>
    </recommendedName>
</protein>
<evidence type="ECO:0000259" key="12">
    <source>
        <dbReference type="SMART" id="SM00906"/>
    </source>
</evidence>
<keyword evidence="14" id="KW-1185">Reference proteome</keyword>
<feature type="region of interest" description="Disordered" evidence="11">
    <location>
        <begin position="394"/>
        <end position="423"/>
    </location>
</feature>
<dbReference type="InterPro" id="IPR036291">
    <property type="entry name" value="NAD(P)-bd_dom_sf"/>
</dbReference>
<accession>A0ABR2VG78</accession>
<proteinExistence type="inferred from homology"/>
<evidence type="ECO:0000256" key="4">
    <source>
        <dbReference type="ARBA" id="ARBA00022723"/>
    </source>
</evidence>
<dbReference type="CDD" id="cd05285">
    <property type="entry name" value="sorbitol_DH"/>
    <property type="match status" value="1"/>
</dbReference>
<feature type="domain" description="Xylanolytic transcriptional activator regulatory" evidence="12">
    <location>
        <begin position="671"/>
        <end position="746"/>
    </location>
</feature>
<evidence type="ECO:0000256" key="3">
    <source>
        <dbReference type="ARBA" id="ARBA00008072"/>
    </source>
</evidence>
<dbReference type="SUPFAM" id="SSF51735">
    <property type="entry name" value="NAD(P)-binding Rossmann-fold domains"/>
    <property type="match status" value="1"/>
</dbReference>
<evidence type="ECO:0000256" key="1">
    <source>
        <dbReference type="ARBA" id="ARBA00001947"/>
    </source>
</evidence>
<comment type="cofactor">
    <cofactor evidence="1 9">
        <name>Zn(2+)</name>
        <dbReference type="ChEBI" id="CHEBI:29105"/>
    </cofactor>
</comment>
<dbReference type="Gene3D" id="3.90.180.10">
    <property type="entry name" value="Medium-chain alcohol dehydrogenases, catalytic domain"/>
    <property type="match status" value="1"/>
</dbReference>
<feature type="region of interest" description="Disordered" evidence="11">
    <location>
        <begin position="514"/>
        <end position="540"/>
    </location>
</feature>
<dbReference type="PANTHER" id="PTHR43161:SF4">
    <property type="entry name" value="D-XYLULOSE REDUCTASE"/>
    <property type="match status" value="1"/>
</dbReference>
<evidence type="ECO:0000256" key="11">
    <source>
        <dbReference type="SAM" id="MobiDB-lite"/>
    </source>
</evidence>
<keyword evidence="5 9" id="KW-0862">Zinc</keyword>
<dbReference type="InterPro" id="IPR013154">
    <property type="entry name" value="ADH-like_N"/>
</dbReference>
<evidence type="ECO:0000256" key="6">
    <source>
        <dbReference type="ARBA" id="ARBA00023002"/>
    </source>
</evidence>
<dbReference type="Gene3D" id="3.40.50.720">
    <property type="entry name" value="NAD(P)-binding Rossmann-like Domain"/>
    <property type="match status" value="1"/>
</dbReference>
<dbReference type="Pfam" id="PF04082">
    <property type="entry name" value="Fungal_trans"/>
    <property type="match status" value="1"/>
</dbReference>
<evidence type="ECO:0000256" key="5">
    <source>
        <dbReference type="ARBA" id="ARBA00022833"/>
    </source>
</evidence>
<gene>
    <name evidence="13" type="ORF">SUNI508_12736</name>
</gene>
<dbReference type="PANTHER" id="PTHR43161">
    <property type="entry name" value="SORBITOL DEHYDROGENASE"/>
    <property type="match status" value="1"/>
</dbReference>
<comment type="caution">
    <text evidence="13">The sequence shown here is derived from an EMBL/GenBank/DDBJ whole genome shotgun (WGS) entry which is preliminary data.</text>
</comment>
<comment type="similarity">
    <text evidence="3 9">Belongs to the zinc-containing alcohol dehydrogenase family.</text>
</comment>
<dbReference type="Proteomes" id="UP001408356">
    <property type="component" value="Unassembled WGS sequence"/>
</dbReference>
<feature type="compositionally biased region" description="Low complexity" evidence="11">
    <location>
        <begin position="394"/>
        <end position="403"/>
    </location>
</feature>
<dbReference type="InterPro" id="IPR011032">
    <property type="entry name" value="GroES-like_sf"/>
</dbReference>
<dbReference type="InterPro" id="IPR007219">
    <property type="entry name" value="XnlR_reg_dom"/>
</dbReference>
<dbReference type="Pfam" id="PF08240">
    <property type="entry name" value="ADH_N"/>
    <property type="match status" value="1"/>
</dbReference>
<dbReference type="PROSITE" id="PS00059">
    <property type="entry name" value="ADH_ZINC"/>
    <property type="match status" value="1"/>
</dbReference>
<sequence>MTVPKTSPEVVNGANHTNGGLRHAQTSHPNPSLQVTADHQVKMVEAPVEEPGPGDVLLHIKATGICGSDIHFWKAGRIGSLVVEGDCILGHEGAGLVLKCGEGVTNLKPGKVAVEPGVPCEKCFLCREGRYNLCDDVAFAGVYPYAGTLQRYKVHPAKWLYKIPDNITWAEAALLEPLSVVLHGVKTGGLSLGKPALICGAGPIGLIALAAARASGAHPLVITDLEPKRLAFARDFVPGCITYQVDRALSSEENAAAVRRLYGDNEYSAPSTVLECTGVESSIILGTYAVRRGGVVCVIGVGREMMNNLPFMHISLAEIDLRFINRYRDTWPAGINCLSGGILDLKKLVTHEFPLEQALDAMNLCSDLSKGSIKVQIVDEGGFNKIYELQHRASGTSTSKTSGAEVRAKSLRDSSNGAAPRPKRAKYAAAACSRIDRLERELAALRRQVAHLASVVDKGQPARSEAQVTESACTPSQTSMAAAGVKERKEVQFVGTTRPAFALNVAKATLSVLDENSDDSSPEPDEPPMPSSQSPEMIHSSAQDPLLRMPLSAVYRLLNIFQDEIEPVYPLLDTANLRSRAAEMIKQFEEEYTLKFDGRLSQKDIHLLKIVLATAIVLESQGKTELSSQLISSFEDDALRITSPSDVDLQEAQIFAIMSIYHFHCDEELLAYRSIGISTRMVLELGLHRRRSLYENYPDLGHRSLAVRVFWCIYVLDRRWSFGTGLSFALIDRDLDPRLPEPSIDIPYFRCLVAYAKLCSEVWDAIPHYGSSDEAMPAERESLLESEIQGWFSTIPEDLQLTRTGSSPATDTAHHRQLLFQHMQTLLYLRGNYIRCLIHRHHVVSQTAILKNPGDARLVVSIAQDTIRILVNLNDTSHIYSRHQVAYNFFLLSAVSILLLAVCHAPAEFAQICRQDFFAAINLVRGFSRLSLQGRRLWSSIRGLVTRLKQIGIMNDDIAIGRKNRTGKSRKIDREGVQTYDHASVPAVSADLNLLESNTNHEWRPTGSTNFQTTTPDMNLMGDDLMGVFDTFGGAYMDNIDHPAQTGGTQFDGNLSFLRGDADDFSDYFMGLL</sequence>
<keyword evidence="7" id="KW-0520">NAD</keyword>
<evidence type="ECO:0000256" key="8">
    <source>
        <dbReference type="ARBA" id="ARBA00023242"/>
    </source>
</evidence>
<dbReference type="InterPro" id="IPR045306">
    <property type="entry name" value="SDH-like"/>
</dbReference>
<feature type="region of interest" description="Disordered" evidence="11">
    <location>
        <begin position="455"/>
        <end position="484"/>
    </location>
</feature>
<evidence type="ECO:0000256" key="10">
    <source>
        <dbReference type="SAM" id="Coils"/>
    </source>
</evidence>
<comment type="pathway">
    <text evidence="2">Carbohydrate degradation.</text>
</comment>
<dbReference type="InterPro" id="IPR013149">
    <property type="entry name" value="ADH-like_C"/>
</dbReference>
<reference evidence="13 14" key="1">
    <citation type="journal article" date="2024" name="J. Plant Pathol.">
        <title>Sequence and assembly of the genome of Seiridium unicorne, isolate CBS 538.82, causal agent of cypress canker disease.</title>
        <authorList>
            <person name="Scali E."/>
            <person name="Rocca G.D."/>
            <person name="Danti R."/>
            <person name="Garbelotto M."/>
            <person name="Barberini S."/>
            <person name="Baroncelli R."/>
            <person name="Emiliani G."/>
        </authorList>
    </citation>
    <scope>NUCLEOTIDE SEQUENCE [LARGE SCALE GENOMIC DNA]</scope>
    <source>
        <strain evidence="13 14">BM-138-508</strain>
    </source>
</reference>
<dbReference type="CDD" id="cd12148">
    <property type="entry name" value="fungal_TF_MHR"/>
    <property type="match status" value="1"/>
</dbReference>
<feature type="region of interest" description="Disordered" evidence="11">
    <location>
        <begin position="1"/>
        <end position="32"/>
    </location>
</feature>
<feature type="coiled-coil region" evidence="10">
    <location>
        <begin position="428"/>
        <end position="455"/>
    </location>
</feature>
<evidence type="ECO:0000256" key="2">
    <source>
        <dbReference type="ARBA" id="ARBA00004921"/>
    </source>
</evidence>
<feature type="compositionally biased region" description="Polar residues" evidence="11">
    <location>
        <begin position="466"/>
        <end position="480"/>
    </location>
</feature>
<dbReference type="SUPFAM" id="SSF50129">
    <property type="entry name" value="GroES-like"/>
    <property type="match status" value="1"/>
</dbReference>
<organism evidence="13 14">
    <name type="scientific">Seiridium unicorne</name>
    <dbReference type="NCBI Taxonomy" id="138068"/>
    <lineage>
        <taxon>Eukaryota</taxon>
        <taxon>Fungi</taxon>
        <taxon>Dikarya</taxon>
        <taxon>Ascomycota</taxon>
        <taxon>Pezizomycotina</taxon>
        <taxon>Sordariomycetes</taxon>
        <taxon>Xylariomycetidae</taxon>
        <taxon>Amphisphaeriales</taxon>
        <taxon>Sporocadaceae</taxon>
        <taxon>Seiridium</taxon>
    </lineage>
</organism>
<evidence type="ECO:0000256" key="7">
    <source>
        <dbReference type="ARBA" id="ARBA00023027"/>
    </source>
</evidence>
<feature type="compositionally biased region" description="Polar residues" evidence="11">
    <location>
        <begin position="14"/>
        <end position="32"/>
    </location>
</feature>
<evidence type="ECO:0000256" key="9">
    <source>
        <dbReference type="RuleBase" id="RU361277"/>
    </source>
</evidence>